<dbReference type="InterPro" id="IPR029058">
    <property type="entry name" value="AB_hydrolase_fold"/>
</dbReference>
<name>A0A8J4PZ82_9MYCE</name>
<dbReference type="OrthoDB" id="17005at2759"/>
<accession>A0A8J4PZ82</accession>
<dbReference type="SUPFAM" id="SSF53474">
    <property type="entry name" value="alpha/beta-Hydrolases"/>
    <property type="match status" value="1"/>
</dbReference>
<dbReference type="PANTHER" id="PTHR48081:SF8">
    <property type="entry name" value="ALPHA_BETA HYDROLASE FOLD-3 DOMAIN-CONTAINING PROTEIN-RELATED"/>
    <property type="match status" value="1"/>
</dbReference>
<dbReference type="GO" id="GO:0016787">
    <property type="term" value="F:hydrolase activity"/>
    <property type="evidence" value="ECO:0007669"/>
    <property type="project" value="UniProtKB-KW"/>
</dbReference>
<dbReference type="Gene3D" id="3.40.50.1820">
    <property type="entry name" value="alpha/beta hydrolase"/>
    <property type="match status" value="1"/>
</dbReference>
<protein>
    <recommendedName>
        <fullName evidence="2">Alpha/beta hydrolase fold-3 domain-containing protein</fullName>
    </recommendedName>
</protein>
<dbReference type="InterPro" id="IPR050300">
    <property type="entry name" value="GDXG_lipolytic_enzyme"/>
</dbReference>
<evidence type="ECO:0000256" key="1">
    <source>
        <dbReference type="ARBA" id="ARBA00022801"/>
    </source>
</evidence>
<organism evidence="3 4">
    <name type="scientific">Polysphondylium violaceum</name>
    <dbReference type="NCBI Taxonomy" id="133409"/>
    <lineage>
        <taxon>Eukaryota</taxon>
        <taxon>Amoebozoa</taxon>
        <taxon>Evosea</taxon>
        <taxon>Eumycetozoa</taxon>
        <taxon>Dictyostelia</taxon>
        <taxon>Dictyosteliales</taxon>
        <taxon>Dictyosteliaceae</taxon>
        <taxon>Polysphondylium</taxon>
    </lineage>
</organism>
<comment type="caution">
    <text evidence="3">The sequence shown here is derived from an EMBL/GenBank/DDBJ whole genome shotgun (WGS) entry which is preliminary data.</text>
</comment>
<evidence type="ECO:0000313" key="4">
    <source>
        <dbReference type="Proteomes" id="UP000695562"/>
    </source>
</evidence>
<dbReference type="PANTHER" id="PTHR48081">
    <property type="entry name" value="AB HYDROLASE SUPERFAMILY PROTEIN C4A8.06C"/>
    <property type="match status" value="1"/>
</dbReference>
<dbReference type="EMBL" id="AJWJ01000122">
    <property type="protein sequence ID" value="KAF2074934.1"/>
    <property type="molecule type" value="Genomic_DNA"/>
</dbReference>
<dbReference type="Pfam" id="PF07859">
    <property type="entry name" value="Abhydrolase_3"/>
    <property type="match status" value="1"/>
</dbReference>
<dbReference type="AlphaFoldDB" id="A0A8J4PZ82"/>
<gene>
    <name evidence="3" type="ORF">CYY_003767</name>
</gene>
<evidence type="ECO:0000313" key="3">
    <source>
        <dbReference type="EMBL" id="KAF2074934.1"/>
    </source>
</evidence>
<evidence type="ECO:0000259" key="2">
    <source>
        <dbReference type="Pfam" id="PF07859"/>
    </source>
</evidence>
<feature type="domain" description="Alpha/beta hydrolase fold-3" evidence="2">
    <location>
        <begin position="85"/>
        <end position="292"/>
    </location>
</feature>
<keyword evidence="1" id="KW-0378">Hydrolase</keyword>
<dbReference type="InterPro" id="IPR013094">
    <property type="entry name" value="AB_hydrolase_3"/>
</dbReference>
<proteinExistence type="predicted"/>
<keyword evidence="4" id="KW-1185">Reference proteome</keyword>
<dbReference type="Proteomes" id="UP000695562">
    <property type="component" value="Unassembled WGS sequence"/>
</dbReference>
<reference evidence="3" key="1">
    <citation type="submission" date="2020-01" db="EMBL/GenBank/DDBJ databases">
        <title>Development of genomics and gene disruption for Polysphondylium violaceum indicates a role for the polyketide synthase stlB in stalk morphogenesis.</title>
        <authorList>
            <person name="Narita B."/>
            <person name="Kawabe Y."/>
            <person name="Kin K."/>
            <person name="Saito T."/>
            <person name="Gibbs R."/>
            <person name="Kuspa A."/>
            <person name="Muzny D."/>
            <person name="Queller D."/>
            <person name="Richards S."/>
            <person name="Strassman J."/>
            <person name="Sucgang R."/>
            <person name="Worley K."/>
            <person name="Schaap P."/>
        </authorList>
    </citation>
    <scope>NUCLEOTIDE SEQUENCE</scope>
    <source>
        <strain evidence="3">QSvi11</strain>
    </source>
</reference>
<sequence>MSKSAINYFLEKEAKDLCDATSVPPYLYQLGPSEARKTLNKLQEGNVYKFPCDIEDKETDLGQWGKINVRTLRPSHSGSKKLPVVMYIHGAGWVLGNAHTHDKLVREICHRTQCAVVVPEYCLAPEKKYPTQIEQCFEVLKRIVQNADKENFDIRNLIVAGDSVGGGMATIMCIMSKMRNGPKIYKQLLYYPVTQCGIDTDSYHDFGVNYYLTTEAMKWFWNEYCPENQRKEITASPLYSTKEQLSGLPECMILNGETDVLRDEGEQYGRRLREAGVKTHSIRFGAMIHDFVMLNSLDQCCATRSAMDVSCGFINSHALPYEQNVPKQ</sequence>